<accession>A0A0V1JHN6</accession>
<dbReference type="EMBL" id="JYDS01000003">
    <property type="protein sequence ID" value="KRZ34496.1"/>
    <property type="molecule type" value="Genomic_DNA"/>
</dbReference>
<gene>
    <name evidence="1" type="ORF">T4B_7868</name>
</gene>
<proteinExistence type="predicted"/>
<keyword evidence="2" id="KW-1185">Reference proteome</keyword>
<organism evidence="1 2">
    <name type="scientific">Trichinella pseudospiralis</name>
    <name type="common">Parasitic roundworm</name>
    <dbReference type="NCBI Taxonomy" id="6337"/>
    <lineage>
        <taxon>Eukaryota</taxon>
        <taxon>Metazoa</taxon>
        <taxon>Ecdysozoa</taxon>
        <taxon>Nematoda</taxon>
        <taxon>Enoplea</taxon>
        <taxon>Dorylaimia</taxon>
        <taxon>Trichinellida</taxon>
        <taxon>Trichinellidae</taxon>
        <taxon>Trichinella</taxon>
    </lineage>
</organism>
<comment type="caution">
    <text evidence="1">The sequence shown here is derived from an EMBL/GenBank/DDBJ whole genome shotgun (WGS) entry which is preliminary data.</text>
</comment>
<name>A0A0V1JHN6_TRIPS</name>
<reference evidence="1 2" key="1">
    <citation type="submission" date="2015-01" db="EMBL/GenBank/DDBJ databases">
        <title>Evolution of Trichinella species and genotypes.</title>
        <authorList>
            <person name="Korhonen P.K."/>
            <person name="Edoardo P."/>
            <person name="Giuseppe L.R."/>
            <person name="Gasser R.B."/>
        </authorList>
    </citation>
    <scope>NUCLEOTIDE SEQUENCE [LARGE SCALE GENOMIC DNA]</scope>
    <source>
        <strain evidence="1">ISS588</strain>
    </source>
</reference>
<dbReference type="AlphaFoldDB" id="A0A0V1JHN6"/>
<dbReference type="Proteomes" id="UP000054805">
    <property type="component" value="Unassembled WGS sequence"/>
</dbReference>
<protein>
    <submittedName>
        <fullName evidence="1">Uncharacterized protein</fullName>
    </submittedName>
</protein>
<evidence type="ECO:0000313" key="2">
    <source>
        <dbReference type="Proteomes" id="UP000054805"/>
    </source>
</evidence>
<evidence type="ECO:0000313" key="1">
    <source>
        <dbReference type="EMBL" id="KRZ34496.1"/>
    </source>
</evidence>
<sequence>MSQNIYFQTQTELFTKTHSLNVMKYAFVLAWFFKMRLQMLPKLLPELSVDMPLNVVEHSFEKLHSEVLLCKKIVTCDVVTLRPLIMYRDKCFSCFNLHILLTWTFHHMPYFAGMLGLYCLIGHSPQKATWRSSVVTFGRRCSACLASQSSKWLTVEIE</sequence>